<name>A0A6A6U1R2_9PEZI</name>
<dbReference type="AlphaFoldDB" id="A0A6A6U1R2"/>
<keyword evidence="3" id="KW-1185">Reference proteome</keyword>
<feature type="compositionally biased region" description="Acidic residues" evidence="1">
    <location>
        <begin position="203"/>
        <end position="212"/>
    </location>
</feature>
<protein>
    <submittedName>
        <fullName evidence="2">Uncharacterized protein</fullName>
    </submittedName>
</protein>
<organism evidence="2 3">
    <name type="scientific">Microthyrium microscopicum</name>
    <dbReference type="NCBI Taxonomy" id="703497"/>
    <lineage>
        <taxon>Eukaryota</taxon>
        <taxon>Fungi</taxon>
        <taxon>Dikarya</taxon>
        <taxon>Ascomycota</taxon>
        <taxon>Pezizomycotina</taxon>
        <taxon>Dothideomycetes</taxon>
        <taxon>Dothideomycetes incertae sedis</taxon>
        <taxon>Microthyriales</taxon>
        <taxon>Microthyriaceae</taxon>
        <taxon>Microthyrium</taxon>
    </lineage>
</organism>
<sequence length="212" mass="23221">MRSDPALQLPPASSQQNPVWPTQLQDRQTPETSVQLKASSTGYHKYGPVLPPITGLIHDGRKETQPSVIDQVHGHMSDLPQQLRETGPFRTPDFSANLNSIASARSKASQRPAQTTAQPFVLFDKPPTSQPESRPITFPSDDSLQVSGCSCPLCSCKGKLFDTPIKLRHHRRFAHRTSSTVDKRPRLGLTPEKAVSGANNQEATDDCGMEMG</sequence>
<feature type="compositionally biased region" description="Polar residues" evidence="1">
    <location>
        <begin position="11"/>
        <end position="42"/>
    </location>
</feature>
<evidence type="ECO:0000313" key="2">
    <source>
        <dbReference type="EMBL" id="KAF2664884.1"/>
    </source>
</evidence>
<dbReference type="Proteomes" id="UP000799302">
    <property type="component" value="Unassembled WGS sequence"/>
</dbReference>
<evidence type="ECO:0000256" key="1">
    <source>
        <dbReference type="SAM" id="MobiDB-lite"/>
    </source>
</evidence>
<accession>A0A6A6U1R2</accession>
<feature type="region of interest" description="Disordered" evidence="1">
    <location>
        <begin position="1"/>
        <end position="48"/>
    </location>
</feature>
<evidence type="ECO:0000313" key="3">
    <source>
        <dbReference type="Proteomes" id="UP000799302"/>
    </source>
</evidence>
<dbReference type="EMBL" id="MU004241">
    <property type="protein sequence ID" value="KAF2664884.1"/>
    <property type="molecule type" value="Genomic_DNA"/>
</dbReference>
<proteinExistence type="predicted"/>
<reference evidence="2" key="1">
    <citation type="journal article" date="2020" name="Stud. Mycol.">
        <title>101 Dothideomycetes genomes: a test case for predicting lifestyles and emergence of pathogens.</title>
        <authorList>
            <person name="Haridas S."/>
            <person name="Albert R."/>
            <person name="Binder M."/>
            <person name="Bloem J."/>
            <person name="Labutti K."/>
            <person name="Salamov A."/>
            <person name="Andreopoulos B."/>
            <person name="Baker S."/>
            <person name="Barry K."/>
            <person name="Bills G."/>
            <person name="Bluhm B."/>
            <person name="Cannon C."/>
            <person name="Castanera R."/>
            <person name="Culley D."/>
            <person name="Daum C."/>
            <person name="Ezra D."/>
            <person name="Gonzalez J."/>
            <person name="Henrissat B."/>
            <person name="Kuo A."/>
            <person name="Liang C."/>
            <person name="Lipzen A."/>
            <person name="Lutzoni F."/>
            <person name="Magnuson J."/>
            <person name="Mondo S."/>
            <person name="Nolan M."/>
            <person name="Ohm R."/>
            <person name="Pangilinan J."/>
            <person name="Park H.-J."/>
            <person name="Ramirez L."/>
            <person name="Alfaro M."/>
            <person name="Sun H."/>
            <person name="Tritt A."/>
            <person name="Yoshinaga Y."/>
            <person name="Zwiers L.-H."/>
            <person name="Turgeon B."/>
            <person name="Goodwin S."/>
            <person name="Spatafora J."/>
            <person name="Crous P."/>
            <person name="Grigoriev I."/>
        </authorList>
    </citation>
    <scope>NUCLEOTIDE SEQUENCE</scope>
    <source>
        <strain evidence="2">CBS 115976</strain>
    </source>
</reference>
<feature type="region of interest" description="Disordered" evidence="1">
    <location>
        <begin position="176"/>
        <end position="212"/>
    </location>
</feature>
<gene>
    <name evidence="2" type="ORF">BT63DRAFT_78553</name>
</gene>